<dbReference type="Proteomes" id="UP000662873">
    <property type="component" value="Chromosome"/>
</dbReference>
<dbReference type="AlphaFoldDB" id="A0A809R841"/>
<sequence>MAEPLRVGIVGCGNISDIYLRNLAKFEETAVVAVTDLDAGKAQAAARDYGVEVEPDVASILARSDVDLVLNLTVPAAHFEVSLRALESGKHVYSEKPLALAVAEGNALVDLAEKNRLLLGCAPDTVLGAGIQTCVALVDRGEIGAVVGANAFMLCAGHESWHPSPEFYYKPGGGPLFDMGPYYLAALFFLLGEVDEVCGLHRATFPTRTITSQPLAGTVIQVETPTHIALTMHHVSGAISSLTTSFDVQASLLPPIELYGTEGTLLVPDPNTFGGPVRLKRKGAPDWVDVDLEFDYAENSRGLGVRDMAIALREGREPELSGELALHALEIMESVLSD</sequence>
<evidence type="ECO:0000259" key="3">
    <source>
        <dbReference type="Pfam" id="PF22725"/>
    </source>
</evidence>
<feature type="domain" description="GFO/IDH/MocA-like oxidoreductase" evidence="3">
    <location>
        <begin position="132"/>
        <end position="265"/>
    </location>
</feature>
<proteinExistence type="predicted"/>
<protein>
    <submittedName>
        <fullName evidence="4">Oxidoreductase</fullName>
    </submittedName>
</protein>
<evidence type="ECO:0000256" key="1">
    <source>
        <dbReference type="ARBA" id="ARBA00023002"/>
    </source>
</evidence>
<dbReference type="Pfam" id="PF22725">
    <property type="entry name" value="GFO_IDH_MocA_C3"/>
    <property type="match status" value="1"/>
</dbReference>
<evidence type="ECO:0000259" key="2">
    <source>
        <dbReference type="Pfam" id="PF01408"/>
    </source>
</evidence>
<dbReference type="Gene3D" id="3.40.50.720">
    <property type="entry name" value="NAD(P)-binding Rossmann-like Domain"/>
    <property type="match status" value="1"/>
</dbReference>
<dbReference type="SUPFAM" id="SSF51735">
    <property type="entry name" value="NAD(P)-binding Rossmann-fold domains"/>
    <property type="match status" value="1"/>
</dbReference>
<evidence type="ECO:0000313" key="4">
    <source>
        <dbReference type="EMBL" id="BBO22838.1"/>
    </source>
</evidence>
<gene>
    <name evidence="4" type="ORF">NPRO_04330</name>
</gene>
<dbReference type="InterPro" id="IPR000683">
    <property type="entry name" value="Gfo/Idh/MocA-like_OxRdtase_N"/>
</dbReference>
<name>A0A809R841_9BACT</name>
<accession>A0A809R841</accession>
<dbReference type="InterPro" id="IPR050463">
    <property type="entry name" value="Gfo/Idh/MocA_oxidrdct_glycsds"/>
</dbReference>
<keyword evidence="1" id="KW-0560">Oxidoreductase</keyword>
<dbReference type="EMBL" id="AP021858">
    <property type="protein sequence ID" value="BBO22838.1"/>
    <property type="molecule type" value="Genomic_DNA"/>
</dbReference>
<dbReference type="KEGG" id="npy:NPRO_04330"/>
<dbReference type="PANTHER" id="PTHR43818:SF11">
    <property type="entry name" value="BCDNA.GH03377"/>
    <property type="match status" value="1"/>
</dbReference>
<dbReference type="SUPFAM" id="SSF55347">
    <property type="entry name" value="Glyceraldehyde-3-phosphate dehydrogenase-like, C-terminal domain"/>
    <property type="match status" value="1"/>
</dbReference>
<dbReference type="InterPro" id="IPR055170">
    <property type="entry name" value="GFO_IDH_MocA-like_dom"/>
</dbReference>
<feature type="domain" description="Gfo/Idh/MocA-like oxidoreductase N-terminal" evidence="2">
    <location>
        <begin position="5"/>
        <end position="119"/>
    </location>
</feature>
<reference evidence="4" key="1">
    <citation type="journal article" name="DNA Res.">
        <title>The physiological potential of anammox bacteria as revealed by their core genome structure.</title>
        <authorList>
            <person name="Okubo T."/>
            <person name="Toyoda A."/>
            <person name="Fukuhara K."/>
            <person name="Uchiyama I."/>
            <person name="Harigaya Y."/>
            <person name="Kuroiwa M."/>
            <person name="Suzuki T."/>
            <person name="Murakami Y."/>
            <person name="Suwa Y."/>
            <person name="Takami H."/>
        </authorList>
    </citation>
    <scope>NUCLEOTIDE SEQUENCE</scope>
    <source>
        <strain evidence="4">317325-2</strain>
    </source>
</reference>
<dbReference type="GO" id="GO:0016491">
    <property type="term" value="F:oxidoreductase activity"/>
    <property type="evidence" value="ECO:0007669"/>
    <property type="project" value="UniProtKB-KW"/>
</dbReference>
<dbReference type="InterPro" id="IPR036291">
    <property type="entry name" value="NAD(P)-bd_dom_sf"/>
</dbReference>
<dbReference type="GO" id="GO:0000166">
    <property type="term" value="F:nucleotide binding"/>
    <property type="evidence" value="ECO:0007669"/>
    <property type="project" value="InterPro"/>
</dbReference>
<evidence type="ECO:0000313" key="5">
    <source>
        <dbReference type="Proteomes" id="UP000662873"/>
    </source>
</evidence>
<dbReference type="Gene3D" id="3.30.360.10">
    <property type="entry name" value="Dihydrodipicolinate Reductase, domain 2"/>
    <property type="match status" value="1"/>
</dbReference>
<organism evidence="4 5">
    <name type="scientific">Candidatus Nitrosymbiomonas proteolyticus</name>
    <dbReference type="NCBI Taxonomy" id="2608984"/>
    <lineage>
        <taxon>Bacteria</taxon>
        <taxon>Bacillati</taxon>
        <taxon>Armatimonadota</taxon>
        <taxon>Armatimonadota incertae sedis</taxon>
        <taxon>Candidatus Nitrosymbiomonas</taxon>
    </lineage>
</organism>
<dbReference type="PANTHER" id="PTHR43818">
    <property type="entry name" value="BCDNA.GH03377"/>
    <property type="match status" value="1"/>
</dbReference>
<dbReference type="Pfam" id="PF01408">
    <property type="entry name" value="GFO_IDH_MocA"/>
    <property type="match status" value="1"/>
</dbReference>